<dbReference type="PANTHER" id="PTHR44591:SF25">
    <property type="entry name" value="CHEMOTAXIS TWO-COMPONENT RESPONSE REGULATOR"/>
    <property type="match status" value="1"/>
</dbReference>
<keyword evidence="5" id="KW-1185">Reference proteome</keyword>
<evidence type="ECO:0000256" key="1">
    <source>
        <dbReference type="ARBA" id="ARBA00022553"/>
    </source>
</evidence>
<dbReference type="SMART" id="SM00448">
    <property type="entry name" value="REC"/>
    <property type="match status" value="1"/>
</dbReference>
<dbReference type="GO" id="GO:0000160">
    <property type="term" value="P:phosphorelay signal transduction system"/>
    <property type="evidence" value="ECO:0007669"/>
    <property type="project" value="InterPro"/>
</dbReference>
<evidence type="ECO:0000259" key="3">
    <source>
        <dbReference type="PROSITE" id="PS50110"/>
    </source>
</evidence>
<feature type="modified residue" description="4-aspartylphosphate" evidence="2">
    <location>
        <position position="60"/>
    </location>
</feature>
<dbReference type="Proteomes" id="UP000248925">
    <property type="component" value="Unassembled WGS sequence"/>
</dbReference>
<evidence type="ECO:0000256" key="2">
    <source>
        <dbReference type="PROSITE-ProRule" id="PRU00169"/>
    </source>
</evidence>
<organism evidence="4 5">
    <name type="scientific">Rhizobium tubonense</name>
    <dbReference type="NCBI Taxonomy" id="484088"/>
    <lineage>
        <taxon>Bacteria</taxon>
        <taxon>Pseudomonadati</taxon>
        <taxon>Pseudomonadota</taxon>
        <taxon>Alphaproteobacteria</taxon>
        <taxon>Hyphomicrobiales</taxon>
        <taxon>Rhizobiaceae</taxon>
        <taxon>Rhizobium/Agrobacterium group</taxon>
        <taxon>Rhizobium</taxon>
    </lineage>
</organism>
<evidence type="ECO:0000313" key="5">
    <source>
        <dbReference type="Proteomes" id="UP000248925"/>
    </source>
</evidence>
<reference evidence="4 5" key="1">
    <citation type="journal article" date="2018" name="Sci. Rep.">
        <title>Rhizobium tumorigenes sp. nov., a novel plant tumorigenic bacterium isolated from cane gall tumors on thornless blackberry.</title>
        <authorList>
            <person name="Kuzmanovi N."/>
            <person name="Smalla K."/>
            <person name="Gronow S."/>
            <person name="PuBawska J."/>
        </authorList>
    </citation>
    <scope>NUCLEOTIDE SEQUENCE [LARGE SCALE GENOMIC DNA]</scope>
    <source>
        <strain evidence="4 5">CCBAU 85046</strain>
    </source>
</reference>
<dbReference type="Pfam" id="PF00072">
    <property type="entry name" value="Response_reg"/>
    <property type="match status" value="1"/>
</dbReference>
<dbReference type="InterPro" id="IPR050595">
    <property type="entry name" value="Bact_response_regulator"/>
</dbReference>
<dbReference type="AlphaFoldDB" id="A0A2W4EAH5"/>
<dbReference type="OrthoDB" id="9782655at2"/>
<proteinExistence type="predicted"/>
<protein>
    <recommendedName>
        <fullName evidence="3">Response regulatory domain-containing protein</fullName>
    </recommendedName>
</protein>
<comment type="caution">
    <text evidence="4">The sequence shown here is derived from an EMBL/GenBank/DDBJ whole genome shotgun (WGS) entry which is preliminary data.</text>
</comment>
<keyword evidence="1 2" id="KW-0597">Phosphoprotein</keyword>
<dbReference type="InterPro" id="IPR011006">
    <property type="entry name" value="CheY-like_superfamily"/>
</dbReference>
<dbReference type="PROSITE" id="PS50110">
    <property type="entry name" value="RESPONSE_REGULATORY"/>
    <property type="match status" value="1"/>
</dbReference>
<dbReference type="Gene3D" id="3.40.50.2300">
    <property type="match status" value="1"/>
</dbReference>
<feature type="domain" description="Response regulatory" evidence="3">
    <location>
        <begin position="11"/>
        <end position="125"/>
    </location>
</feature>
<dbReference type="PANTHER" id="PTHR44591">
    <property type="entry name" value="STRESS RESPONSE REGULATOR PROTEIN 1"/>
    <property type="match status" value="1"/>
</dbReference>
<dbReference type="RefSeq" id="WP_111163580.1">
    <property type="nucleotide sequence ID" value="NZ_PCDP01000068.1"/>
</dbReference>
<dbReference type="InterPro" id="IPR001789">
    <property type="entry name" value="Sig_transdc_resp-reg_receiver"/>
</dbReference>
<gene>
    <name evidence="4" type="ORF">CPY51_28380</name>
</gene>
<dbReference type="EMBL" id="PCDP01000068">
    <property type="protein sequence ID" value="PZM08600.1"/>
    <property type="molecule type" value="Genomic_DNA"/>
</dbReference>
<dbReference type="SUPFAM" id="SSF52172">
    <property type="entry name" value="CheY-like"/>
    <property type="match status" value="1"/>
</dbReference>
<accession>A0A2W4EAH5</accession>
<name>A0A2W4EAH5_9HYPH</name>
<sequence length="138" mass="15053">MPSTINSKKPVVFVVDDDISIRESLEHLILTAGWEPVIFDSAERFLERPRVLGPSCLILDVNMPGVNGLDLQREMAADGSNVPIIFVTGYDDAPMIVRAMKAGAVEFLTKPLDISALLQAVRAALAYSEASSRQQENP</sequence>
<evidence type="ECO:0000313" key="4">
    <source>
        <dbReference type="EMBL" id="PZM08600.1"/>
    </source>
</evidence>